<dbReference type="EMBL" id="QSUB01000005">
    <property type="protein sequence ID" value="RGN03805.1"/>
    <property type="molecule type" value="Genomic_DNA"/>
</dbReference>
<dbReference type="RefSeq" id="WP_117739372.1">
    <property type="nucleotide sequence ID" value="NZ_QSUB01000005.1"/>
</dbReference>
<dbReference type="Proteomes" id="UP000261222">
    <property type="component" value="Unassembled WGS sequence"/>
</dbReference>
<evidence type="ECO:0000313" key="2">
    <source>
        <dbReference type="Proteomes" id="UP000261222"/>
    </source>
</evidence>
<dbReference type="AlphaFoldDB" id="A0A3E5A4R3"/>
<organism evidence="1 2">
    <name type="scientific">Blautia obeum</name>
    <dbReference type="NCBI Taxonomy" id="40520"/>
    <lineage>
        <taxon>Bacteria</taxon>
        <taxon>Bacillati</taxon>
        <taxon>Bacillota</taxon>
        <taxon>Clostridia</taxon>
        <taxon>Lachnospirales</taxon>
        <taxon>Lachnospiraceae</taxon>
        <taxon>Blautia</taxon>
    </lineage>
</organism>
<accession>A0A3E5A4R3</accession>
<proteinExistence type="predicted"/>
<evidence type="ECO:0000313" key="1">
    <source>
        <dbReference type="EMBL" id="RGN03805.1"/>
    </source>
</evidence>
<gene>
    <name evidence="1" type="ORF">DXB81_11700</name>
</gene>
<protein>
    <submittedName>
        <fullName evidence="1">Uncharacterized protein</fullName>
    </submittedName>
</protein>
<comment type="caution">
    <text evidence="1">The sequence shown here is derived from an EMBL/GenBank/DDBJ whole genome shotgun (WGS) entry which is preliminary data.</text>
</comment>
<reference evidence="1 2" key="1">
    <citation type="submission" date="2018-08" db="EMBL/GenBank/DDBJ databases">
        <title>A genome reference for cultivated species of the human gut microbiota.</title>
        <authorList>
            <person name="Zou Y."/>
            <person name="Xue W."/>
            <person name="Luo G."/>
        </authorList>
    </citation>
    <scope>NUCLEOTIDE SEQUENCE [LARGE SCALE GENOMIC DNA]</scope>
    <source>
        <strain evidence="1 2">OM06-11AA</strain>
    </source>
</reference>
<sequence length="127" mass="14540">MKEKEKSKLGLFGGILTLSAFVLKRQVDSYKLKQRAFQDMAEADAEEERRLKELQDIPKPESPDDVTIESREVTFETTDNESYTTAYTGLYCKGKFVDKFETKGEAEAARLQFLHDNGVENTEDFTL</sequence>
<name>A0A3E5A4R3_9FIRM</name>